<keyword evidence="1" id="KW-0175">Coiled coil</keyword>
<organism evidence="3 4">
    <name type="scientific">Fumia xinanensis</name>
    <dbReference type="NCBI Taxonomy" id="2763659"/>
    <lineage>
        <taxon>Bacteria</taxon>
        <taxon>Bacillati</taxon>
        <taxon>Bacillota</taxon>
        <taxon>Clostridia</taxon>
        <taxon>Eubacteriales</taxon>
        <taxon>Oscillospiraceae</taxon>
        <taxon>Fumia</taxon>
    </lineage>
</organism>
<name>A0A926E2Q8_9FIRM</name>
<sequence>MQQRSNLAYDLERFENRAPVITKVSAGKEKTLNPVKVVAVALLLVALTSTVPYGRVVINELNMQYNAANAELSELKSEGVRMQSELESRVSLKTIEDIAVGEYGMVKPDSSQVGYIQLNSENKIETTVKQDSVFTKIADFIGNLFE</sequence>
<feature type="coiled-coil region" evidence="1">
    <location>
        <begin position="58"/>
        <end position="85"/>
    </location>
</feature>
<feature type="transmembrane region" description="Helical" evidence="2">
    <location>
        <begin position="37"/>
        <end position="58"/>
    </location>
</feature>
<gene>
    <name evidence="3" type="ORF">H8710_07785</name>
</gene>
<reference evidence="3" key="1">
    <citation type="submission" date="2020-08" db="EMBL/GenBank/DDBJ databases">
        <title>Genome public.</title>
        <authorList>
            <person name="Liu C."/>
            <person name="Sun Q."/>
        </authorList>
    </citation>
    <scope>NUCLEOTIDE SEQUENCE</scope>
    <source>
        <strain evidence="3">NSJ-33</strain>
    </source>
</reference>
<keyword evidence="2" id="KW-1133">Transmembrane helix</keyword>
<comment type="caution">
    <text evidence="3">The sequence shown here is derived from an EMBL/GenBank/DDBJ whole genome shotgun (WGS) entry which is preliminary data.</text>
</comment>
<dbReference type="EMBL" id="JACRSV010000002">
    <property type="protein sequence ID" value="MBC8559962.1"/>
    <property type="molecule type" value="Genomic_DNA"/>
</dbReference>
<evidence type="ECO:0008006" key="5">
    <source>
        <dbReference type="Google" id="ProtNLM"/>
    </source>
</evidence>
<evidence type="ECO:0000256" key="2">
    <source>
        <dbReference type="SAM" id="Phobius"/>
    </source>
</evidence>
<dbReference type="RefSeq" id="WP_249294932.1">
    <property type="nucleotide sequence ID" value="NZ_JACRSV010000002.1"/>
</dbReference>
<evidence type="ECO:0000313" key="3">
    <source>
        <dbReference type="EMBL" id="MBC8559962.1"/>
    </source>
</evidence>
<keyword evidence="2" id="KW-0472">Membrane</keyword>
<proteinExistence type="predicted"/>
<keyword evidence="4" id="KW-1185">Reference proteome</keyword>
<accession>A0A926E2Q8</accession>
<dbReference type="Proteomes" id="UP000610760">
    <property type="component" value="Unassembled WGS sequence"/>
</dbReference>
<evidence type="ECO:0000256" key="1">
    <source>
        <dbReference type="SAM" id="Coils"/>
    </source>
</evidence>
<dbReference type="AlphaFoldDB" id="A0A926E2Q8"/>
<evidence type="ECO:0000313" key="4">
    <source>
        <dbReference type="Proteomes" id="UP000610760"/>
    </source>
</evidence>
<keyword evidence="2" id="KW-0812">Transmembrane</keyword>
<protein>
    <recommendedName>
        <fullName evidence="5">Cell division protein FtsL</fullName>
    </recommendedName>
</protein>